<dbReference type="Gene3D" id="1.10.10.10">
    <property type="entry name" value="Winged helix-like DNA-binding domain superfamily/Winged helix DNA-binding domain"/>
    <property type="match status" value="1"/>
</dbReference>
<name>A0A7W8C258_9BACT</name>
<accession>A0A7W8C258</accession>
<proteinExistence type="predicted"/>
<organism evidence="2 3">
    <name type="scientific">Desulfovibrio intestinalis</name>
    <dbReference type="NCBI Taxonomy" id="58621"/>
    <lineage>
        <taxon>Bacteria</taxon>
        <taxon>Pseudomonadati</taxon>
        <taxon>Thermodesulfobacteriota</taxon>
        <taxon>Desulfovibrionia</taxon>
        <taxon>Desulfovibrionales</taxon>
        <taxon>Desulfovibrionaceae</taxon>
        <taxon>Desulfovibrio</taxon>
    </lineage>
</organism>
<dbReference type="Pfam" id="PF01047">
    <property type="entry name" value="MarR"/>
    <property type="match status" value="1"/>
</dbReference>
<keyword evidence="2" id="KW-0238">DNA-binding</keyword>
<comment type="caution">
    <text evidence="2">The sequence shown here is derived from an EMBL/GenBank/DDBJ whole genome shotgun (WGS) entry which is preliminary data.</text>
</comment>
<reference evidence="2 3" key="1">
    <citation type="submission" date="2020-08" db="EMBL/GenBank/DDBJ databases">
        <title>Genomic Encyclopedia of Type Strains, Phase IV (KMG-IV): sequencing the most valuable type-strain genomes for metagenomic binning, comparative biology and taxonomic classification.</title>
        <authorList>
            <person name="Goeker M."/>
        </authorList>
    </citation>
    <scope>NUCLEOTIDE SEQUENCE [LARGE SCALE GENOMIC DNA]</scope>
    <source>
        <strain evidence="2 3">DSM 11275</strain>
    </source>
</reference>
<dbReference type="SUPFAM" id="SSF46785">
    <property type="entry name" value="Winged helix' DNA-binding domain"/>
    <property type="match status" value="1"/>
</dbReference>
<dbReference type="InterPro" id="IPR039422">
    <property type="entry name" value="MarR/SlyA-like"/>
</dbReference>
<dbReference type="Proteomes" id="UP000539075">
    <property type="component" value="Unassembled WGS sequence"/>
</dbReference>
<evidence type="ECO:0000313" key="2">
    <source>
        <dbReference type="EMBL" id="MBB5143488.1"/>
    </source>
</evidence>
<protein>
    <submittedName>
        <fullName evidence="2">DNA-binding MarR family transcriptional regulator</fullName>
    </submittedName>
</protein>
<dbReference type="InterPro" id="IPR000835">
    <property type="entry name" value="HTH_MarR-typ"/>
</dbReference>
<evidence type="ECO:0000259" key="1">
    <source>
        <dbReference type="PROSITE" id="PS50995"/>
    </source>
</evidence>
<dbReference type="InterPro" id="IPR036388">
    <property type="entry name" value="WH-like_DNA-bd_sf"/>
</dbReference>
<dbReference type="AlphaFoldDB" id="A0A7W8C258"/>
<dbReference type="SMART" id="SM00347">
    <property type="entry name" value="HTH_MARR"/>
    <property type="match status" value="1"/>
</dbReference>
<dbReference type="PANTHER" id="PTHR33164:SF105">
    <property type="entry name" value="TRANSCRIPTIONAL REPRESSOR PROTEIN-RELATED"/>
    <property type="match status" value="1"/>
</dbReference>
<gene>
    <name evidence="2" type="ORF">HNQ38_001585</name>
</gene>
<dbReference type="PANTHER" id="PTHR33164">
    <property type="entry name" value="TRANSCRIPTIONAL REGULATOR, MARR FAMILY"/>
    <property type="match status" value="1"/>
</dbReference>
<dbReference type="GO" id="GO:0003677">
    <property type="term" value="F:DNA binding"/>
    <property type="evidence" value="ECO:0007669"/>
    <property type="project" value="UniProtKB-KW"/>
</dbReference>
<keyword evidence="3" id="KW-1185">Reference proteome</keyword>
<dbReference type="PROSITE" id="PS50995">
    <property type="entry name" value="HTH_MARR_2"/>
    <property type="match status" value="1"/>
</dbReference>
<dbReference type="EMBL" id="JACHGO010000004">
    <property type="protein sequence ID" value="MBB5143488.1"/>
    <property type="molecule type" value="Genomic_DNA"/>
</dbReference>
<feature type="domain" description="HTH marR-type" evidence="1">
    <location>
        <begin position="10"/>
        <end position="142"/>
    </location>
</feature>
<dbReference type="GO" id="GO:0003700">
    <property type="term" value="F:DNA-binding transcription factor activity"/>
    <property type="evidence" value="ECO:0007669"/>
    <property type="project" value="InterPro"/>
</dbReference>
<dbReference type="RefSeq" id="WP_183719053.1">
    <property type="nucleotide sequence ID" value="NZ_JACHGO010000004.1"/>
</dbReference>
<evidence type="ECO:0000313" key="3">
    <source>
        <dbReference type="Proteomes" id="UP000539075"/>
    </source>
</evidence>
<dbReference type="GO" id="GO:0006950">
    <property type="term" value="P:response to stress"/>
    <property type="evidence" value="ECO:0007669"/>
    <property type="project" value="TreeGrafter"/>
</dbReference>
<sequence>MKSVSPPPKSPCVCTNLRRMSHRVTGFYDSALEPAGISVTQYSLLANISRMPGCGTGQLAQRVRLERSTLVRTLQPLLSQGFIVDKAPAGSRKRQLHLSPLGEDVFAKAMPLWQQAQTSIKAHLGENYETLWHIFTQIDSLE</sequence>
<dbReference type="InterPro" id="IPR036390">
    <property type="entry name" value="WH_DNA-bd_sf"/>
</dbReference>